<proteinExistence type="predicted"/>
<comment type="caution">
    <text evidence="1">The sequence shown here is derived from an EMBL/GenBank/DDBJ whole genome shotgun (WGS) entry which is preliminary data.</text>
</comment>
<organism evidence="1 2">
    <name type="scientific">Sphaerosporella brunnea</name>
    <dbReference type="NCBI Taxonomy" id="1250544"/>
    <lineage>
        <taxon>Eukaryota</taxon>
        <taxon>Fungi</taxon>
        <taxon>Dikarya</taxon>
        <taxon>Ascomycota</taxon>
        <taxon>Pezizomycotina</taxon>
        <taxon>Pezizomycetes</taxon>
        <taxon>Pezizales</taxon>
        <taxon>Pyronemataceae</taxon>
        <taxon>Sphaerosporella</taxon>
    </lineage>
</organism>
<name>A0A5J5EIN9_9PEZI</name>
<evidence type="ECO:0000313" key="1">
    <source>
        <dbReference type="EMBL" id="KAA8894796.1"/>
    </source>
</evidence>
<dbReference type="EMBL" id="VXIS01000310">
    <property type="protein sequence ID" value="KAA8894796.1"/>
    <property type="molecule type" value="Genomic_DNA"/>
</dbReference>
<gene>
    <name evidence="1" type="ORF">FN846DRAFT_912481</name>
</gene>
<dbReference type="Proteomes" id="UP000326924">
    <property type="component" value="Unassembled WGS sequence"/>
</dbReference>
<dbReference type="AlphaFoldDB" id="A0A5J5EIN9"/>
<accession>A0A5J5EIN9</accession>
<dbReference type="InParanoid" id="A0A5J5EIN9"/>
<protein>
    <submittedName>
        <fullName evidence="1">Uncharacterized protein</fullName>
    </submittedName>
</protein>
<reference evidence="1 2" key="1">
    <citation type="submission" date="2019-09" db="EMBL/GenBank/DDBJ databases">
        <title>Draft genome of the ectomycorrhizal ascomycete Sphaerosporella brunnea.</title>
        <authorList>
            <consortium name="DOE Joint Genome Institute"/>
            <person name="Benucci G.M."/>
            <person name="Marozzi G."/>
            <person name="Antonielli L."/>
            <person name="Sanchez S."/>
            <person name="Marco P."/>
            <person name="Wang X."/>
            <person name="Falini L.B."/>
            <person name="Barry K."/>
            <person name="Haridas S."/>
            <person name="Lipzen A."/>
            <person name="Labutti K."/>
            <person name="Grigoriev I.V."/>
            <person name="Murat C."/>
            <person name="Martin F."/>
            <person name="Albertini E."/>
            <person name="Donnini D."/>
            <person name="Bonito G."/>
        </authorList>
    </citation>
    <scope>NUCLEOTIDE SEQUENCE [LARGE SCALE GENOMIC DNA]</scope>
    <source>
        <strain evidence="1 2">Sb_GMNB300</strain>
    </source>
</reference>
<keyword evidence="2" id="KW-1185">Reference proteome</keyword>
<sequence length="255" mass="27333">MKVEGQLSDPVAIGTGFPHGASVSPILFTMYLAGLLPRVLSDMDPAGAFGLWYANTVAGVATRNNITAVNDVVYTCAVASLRLSQDNAAAVDLGKTDGLLLTRNRKWPTNSVISVFSNRSMLEDGICGNAADVELLGIAAGQERALHRLPERTTAITLRLFVNAQAALQRQQHIGPSPGHKIVPTIACAESDILVVGWTTEFRWSPDDNDFPGTWQGDRLTNETTSHQFSLKAFEFLDNASLAHSARISTAGQAT</sequence>
<dbReference type="OrthoDB" id="3549410at2759"/>
<evidence type="ECO:0000313" key="2">
    <source>
        <dbReference type="Proteomes" id="UP000326924"/>
    </source>
</evidence>